<evidence type="ECO:0000313" key="2">
    <source>
        <dbReference type="EMBL" id="MEF2255960.1"/>
    </source>
</evidence>
<accession>A0ABU7V8E6</accession>
<gene>
    <name evidence="2" type="ORF">V2V91_12575</name>
</gene>
<feature type="region of interest" description="Disordered" evidence="1">
    <location>
        <begin position="378"/>
        <end position="412"/>
    </location>
</feature>
<name>A0ABU7V8E6_9MICO</name>
<comment type="caution">
    <text evidence="2">The sequence shown here is derived from an EMBL/GenBank/DDBJ whole genome shotgun (WGS) entry which is preliminary data.</text>
</comment>
<dbReference type="Pfam" id="PF17963">
    <property type="entry name" value="Big_9"/>
    <property type="match status" value="3"/>
</dbReference>
<dbReference type="RefSeq" id="WP_331792105.1">
    <property type="nucleotide sequence ID" value="NZ_BAAAUO010000012.1"/>
</dbReference>
<evidence type="ECO:0000313" key="3">
    <source>
        <dbReference type="Proteomes" id="UP001351900"/>
    </source>
</evidence>
<feature type="compositionally biased region" description="Basic and acidic residues" evidence="1">
    <location>
        <begin position="380"/>
        <end position="389"/>
    </location>
</feature>
<protein>
    <submittedName>
        <fullName evidence="2">Ig-like domain-containing protein</fullName>
    </submittedName>
</protein>
<dbReference type="Gene3D" id="2.60.40.3440">
    <property type="match status" value="1"/>
</dbReference>
<evidence type="ECO:0000256" key="1">
    <source>
        <dbReference type="SAM" id="MobiDB-lite"/>
    </source>
</evidence>
<dbReference type="Proteomes" id="UP001351900">
    <property type="component" value="Unassembled WGS sequence"/>
</dbReference>
<dbReference type="EMBL" id="JAZHOV010000007">
    <property type="protein sequence ID" value="MEF2255960.1"/>
    <property type="molecule type" value="Genomic_DNA"/>
</dbReference>
<proteinExistence type="predicted"/>
<reference evidence="2 3" key="1">
    <citation type="submission" date="2024-01" db="EMBL/GenBank/DDBJ databases">
        <title>the genome sequence of strain Microbacterium schleiferi NBRC 15075.</title>
        <authorList>
            <person name="Ding Y."/>
            <person name="Zhang G."/>
        </authorList>
    </citation>
    <scope>NUCLEOTIDE SEQUENCE [LARGE SCALE GENOMIC DNA]</scope>
    <source>
        <strain evidence="2 3">NBRC 15075</strain>
    </source>
</reference>
<sequence>MTSTSTSPTRPRWRALVAGGATVAVVGLVAAAAAVWPGFDAQETPLQDSSVWALQTGDGRNYARVNTALGELVTVKQVENPSRLAQTQGHLFVFTDGDSKYADVSLPSPPDIDTDAADVLQPTPSGTSEVSSAGDYLAYLTDTGDVYAARMSTGGAATIIDPYADVVVEQGQTRPRIGADAVTVTDTGTVLALSLANGRMFTADAATGEITGEEDIEIPATDDVQLSRVGGRWAVLEPTSGTLWVQGVDGPISLDVDENALLQSPDPSAAEISVADGSGLVTVALDGQNTQRTVDAQGAPAQPTSVGGVLFGAWLTAEAGTLWSSESGATDLDYAGAALDEQLTPVIAANSGQAILNETTSGWVWTLPDGALVASSQSWRSEEAARQQEQDQNVTPDRVLDPRPPVAEPDSFGVRAGRDVVLPVLLNDHDPNEDVLSIIGSSVTGLDPSFGTIRVANESQQLVIEVAAGASGSATFSYRVTDGTTADGLNSEPASVTVSVVPEDVNNAPIWCGGDPGCLATWPSPDVLPGGTVSVDVMEAWVDPDGDPVYLSDATNGTGVGTVAADPAGTVTYQHPDPNTTTALSVQVDVTVSDSRGASTSQPLFISVTPSPQLSADSFALTGELGLPMSVTLDDRVHGTKGAVSLTAVKTLNGSTATVVPNSSGLSFTFTADQPGSHVVQYTVRDDTGEMSATVRITVLDPAEVRISTPPLTAFVRPNEDASIDVLTAVENPSGRVLLVSDLRPEPASGASLSVDVVAQSLIRVSGTTADGQPGQLGTVRYTVSDGTGDPNATATGELTVILLPSPSAKPPIATDDTVTVRVGSLIDIPVLANDTAPAGALVSIDPSQVVNESDAGLAFATPRVVRYLAPSEPGTYSVAYTIFRLGFPEMTDSARIFITVLPSDTNTAPLPSDLSGRVLSGRAVSIPFDSFGVDPDGDSVVLDRIVTQPAQGSAAISAESNAIVYTSNPGARGQDAFTYQVRDSRGETAVATVRIGILDEASDPSPVTYSDYAQAQAGASNTVVLFPTDNDVDPTGSELQLVDVRPNAQPDTDEYAKLEAMMTSVDTETGQVVLAAGTELGTYSFFYTVRNRSGDTAQGLIVLKVVRTPVPDYPVVKDTLLTAETREDLPAGIDVVTGRVTWSGGDISNLTMTLWGDSAAFSAQGWSISGEIPEDSTLVPFQLSGTAFNGTEVVTYGFLRIPGDNDIELALRAGFTQIEVDEEGSVEIDMAQAVGVPKGEELVVDGAGVRSTGSRAGQCSLDRGTTIRYDAGVGGPWTDTCTVPVRLASQENPTYLALRVSIIAKAPQPELRAASLSVSPGAQAAYDLQSMTTWNGAPDWASVEYGIEYAGDQFEVTQSGSSLTIVAKDASRPAREEPVTVRILSHPDAAAATLALTVGPAPSTLPKGGTATQQCSQSGGTTSCTIQVIGVAGEVNPLPGTPLTLVSVTNPENCPDVTFTKASATAVTASWASDAPGAADCTGSFSVQDAQQRVSSGDRDGTVILDLQGLPADPARVNWTNYTGDTVTLRVVSESTSYPAVSGYRVSGSNGVEATCSATGECAPISAANGEKVTYQAWAVNSTGESRTSSSIVAWAYQSPAAPGGIEAAPVPNPPDGRIAKVTVTGIGPTTGAIRLTSPVGETVTVSVPSGQNSVEFPAFLVGSNTPTTVTATPVTRFEVPPESVVAGGSSDGTSVSGEAWGIGAPQITDPTVTASTDGTGQIQVAATVTPNGAGATVKARAVLAGTTCTPSGSVTGSSFSTTLAGTVWEATTVDICAETWYDGVSFGTTSWTSGTVRPSETIPTPTGVATYTIAASTTAEARVREWNSITAPSLAASGTYQVVYFTGGTPVASFDEAFRSNGVAPAPLTAKSCLAGSTETCSEPVTISPAAGSPSYLVRIEFPETCVIGHVSADQIVVAAEAGQYSVAASEDSSAHATYSVAFSGAVAALGTQAYTITCTAPVDSGTEGSTTP</sequence>
<keyword evidence="3" id="KW-1185">Reference proteome</keyword>
<organism evidence="2 3">
    <name type="scientific">Microbacterium schleiferi</name>
    <dbReference type="NCBI Taxonomy" id="69362"/>
    <lineage>
        <taxon>Bacteria</taxon>
        <taxon>Bacillati</taxon>
        <taxon>Actinomycetota</taxon>
        <taxon>Actinomycetes</taxon>
        <taxon>Micrococcales</taxon>
        <taxon>Microbacteriaceae</taxon>
        <taxon>Microbacterium</taxon>
    </lineage>
</organism>